<feature type="domain" description="Glycosyltransferase 2-like" evidence="9">
    <location>
        <begin position="12"/>
        <end position="179"/>
    </location>
</feature>
<evidence type="ECO:0000313" key="11">
    <source>
        <dbReference type="Proteomes" id="UP000230463"/>
    </source>
</evidence>
<evidence type="ECO:0000256" key="7">
    <source>
        <dbReference type="ARBA" id="ARBA00023136"/>
    </source>
</evidence>
<sequence>MNYMDENIIGLSIVLPIYNDAAAVSRFLPELFTFTSRQKKTCEIILVDDGSTDHLTATYEQLKQQLPTNTALRLVQFSRNFGKEAALTAGLEQSQGELVIMMDADGQHPVSVLEQMLTLMHTSNVDVVAAVQTSREHEGLLIRTLKNGFYHFMQDTHRFELTPNAGDFRLMKRRVVQALLQLPERQRFMKGLYAWVGFSTVYIPFQASPRQMGKSKFNYLSLFELALIGITSFSQRPLRWISRMGMIISLLALVYGLYIVADTLFFGKDLAGWPTLAAGIMFSAGIQLVCLGVIGEYIGRIYEEVKQRPLYLVDKVWDSREQK</sequence>
<keyword evidence="4 8" id="KW-0812">Transmembrane</keyword>
<evidence type="ECO:0000256" key="5">
    <source>
        <dbReference type="ARBA" id="ARBA00022985"/>
    </source>
</evidence>
<dbReference type="AlphaFoldDB" id="A0A855FTH0"/>
<dbReference type="GO" id="GO:0009103">
    <property type="term" value="P:lipopolysaccharide biosynthetic process"/>
    <property type="evidence" value="ECO:0007669"/>
    <property type="project" value="UniProtKB-KW"/>
</dbReference>
<dbReference type="SUPFAM" id="SSF53448">
    <property type="entry name" value="Nucleotide-diphospho-sugar transferases"/>
    <property type="match status" value="1"/>
</dbReference>
<keyword evidence="1" id="KW-1003">Cell membrane</keyword>
<evidence type="ECO:0000256" key="4">
    <source>
        <dbReference type="ARBA" id="ARBA00022692"/>
    </source>
</evidence>
<protein>
    <submittedName>
        <fullName evidence="10">Glycosyl transferase family 2</fullName>
    </submittedName>
</protein>
<keyword evidence="6 8" id="KW-1133">Transmembrane helix</keyword>
<dbReference type="InterPro" id="IPR029044">
    <property type="entry name" value="Nucleotide-diphossugar_trans"/>
</dbReference>
<dbReference type="CDD" id="cd04187">
    <property type="entry name" value="DPM1_like_bac"/>
    <property type="match status" value="1"/>
</dbReference>
<gene>
    <name evidence="10" type="ORF">BHC57_00090</name>
</gene>
<proteinExistence type="predicted"/>
<dbReference type="InterPro" id="IPR050256">
    <property type="entry name" value="Glycosyltransferase_2"/>
</dbReference>
<dbReference type="Pfam" id="PF00535">
    <property type="entry name" value="Glycos_transf_2"/>
    <property type="match status" value="1"/>
</dbReference>
<organism evidence="10 11">
    <name type="scientific">Snodgrassella alvi</name>
    <dbReference type="NCBI Taxonomy" id="1196083"/>
    <lineage>
        <taxon>Bacteria</taxon>
        <taxon>Pseudomonadati</taxon>
        <taxon>Pseudomonadota</taxon>
        <taxon>Betaproteobacteria</taxon>
        <taxon>Neisseriales</taxon>
        <taxon>Neisseriaceae</taxon>
        <taxon>Snodgrassella</taxon>
    </lineage>
</organism>
<evidence type="ECO:0000259" key="9">
    <source>
        <dbReference type="Pfam" id="PF00535"/>
    </source>
</evidence>
<feature type="transmembrane region" description="Helical" evidence="8">
    <location>
        <begin position="273"/>
        <end position="298"/>
    </location>
</feature>
<evidence type="ECO:0000256" key="2">
    <source>
        <dbReference type="ARBA" id="ARBA00022676"/>
    </source>
</evidence>
<dbReference type="Gene3D" id="3.90.550.10">
    <property type="entry name" value="Spore Coat Polysaccharide Biosynthesis Protein SpsA, Chain A"/>
    <property type="match status" value="1"/>
</dbReference>
<evidence type="ECO:0000256" key="8">
    <source>
        <dbReference type="SAM" id="Phobius"/>
    </source>
</evidence>
<dbReference type="GO" id="GO:0005886">
    <property type="term" value="C:plasma membrane"/>
    <property type="evidence" value="ECO:0007669"/>
    <property type="project" value="TreeGrafter"/>
</dbReference>
<dbReference type="GO" id="GO:0016757">
    <property type="term" value="F:glycosyltransferase activity"/>
    <property type="evidence" value="ECO:0007669"/>
    <property type="project" value="UniProtKB-KW"/>
</dbReference>
<evidence type="ECO:0000256" key="3">
    <source>
        <dbReference type="ARBA" id="ARBA00022679"/>
    </source>
</evidence>
<dbReference type="EMBL" id="MEIU01000001">
    <property type="protein sequence ID" value="PIT62888.1"/>
    <property type="molecule type" value="Genomic_DNA"/>
</dbReference>
<evidence type="ECO:0000313" key="10">
    <source>
        <dbReference type="EMBL" id="PIT62888.1"/>
    </source>
</evidence>
<dbReference type="PANTHER" id="PTHR48090">
    <property type="entry name" value="UNDECAPRENYL-PHOSPHATE 4-DEOXY-4-FORMAMIDO-L-ARABINOSE TRANSFERASE-RELATED"/>
    <property type="match status" value="1"/>
</dbReference>
<evidence type="ECO:0000256" key="1">
    <source>
        <dbReference type="ARBA" id="ARBA00022475"/>
    </source>
</evidence>
<comment type="caution">
    <text evidence="10">The sequence shown here is derived from an EMBL/GenBank/DDBJ whole genome shotgun (WGS) entry which is preliminary data.</text>
</comment>
<feature type="transmembrane region" description="Helical" evidence="8">
    <location>
        <begin position="246"/>
        <end position="267"/>
    </location>
</feature>
<reference evidence="10 11" key="1">
    <citation type="journal article" date="2017" name="MBio">
        <title>Type VI secretion-mediated competition in the bee gut microbiome.</title>
        <authorList>
            <person name="Steele M.I."/>
            <person name="Kwong W.K."/>
            <person name="Powell J.E."/>
            <person name="Whiteley M."/>
            <person name="Moran N.A."/>
        </authorList>
    </citation>
    <scope>NUCLEOTIDE SEQUENCE [LARGE SCALE GENOMIC DNA]</scope>
    <source>
        <strain evidence="10 11">HK3</strain>
    </source>
</reference>
<keyword evidence="3 10" id="KW-0808">Transferase</keyword>
<accession>A0A855FTH0</accession>
<keyword evidence="2" id="KW-0328">Glycosyltransferase</keyword>
<name>A0A855FTH0_9NEIS</name>
<keyword evidence="5" id="KW-0448">Lipopolysaccharide biosynthesis</keyword>
<dbReference type="Proteomes" id="UP000230463">
    <property type="component" value="Unassembled WGS sequence"/>
</dbReference>
<evidence type="ECO:0000256" key="6">
    <source>
        <dbReference type="ARBA" id="ARBA00022989"/>
    </source>
</evidence>
<dbReference type="PANTHER" id="PTHR48090:SF3">
    <property type="entry name" value="UNDECAPRENYL-PHOSPHATE 4-DEOXY-4-FORMAMIDO-L-ARABINOSE TRANSFERASE"/>
    <property type="match status" value="1"/>
</dbReference>
<dbReference type="InterPro" id="IPR001173">
    <property type="entry name" value="Glyco_trans_2-like"/>
</dbReference>
<keyword evidence="7 8" id="KW-0472">Membrane</keyword>